<evidence type="ECO:0000256" key="4">
    <source>
        <dbReference type="ARBA" id="ARBA00023152"/>
    </source>
</evidence>
<dbReference type="UniPathway" id="UPA00138"/>
<organism evidence="9 10">
    <name type="scientific">Halopseudomonas pachastrellae</name>
    <dbReference type="NCBI Taxonomy" id="254161"/>
    <lineage>
        <taxon>Bacteria</taxon>
        <taxon>Pseudomonadati</taxon>
        <taxon>Pseudomonadota</taxon>
        <taxon>Gammaproteobacteria</taxon>
        <taxon>Pseudomonadales</taxon>
        <taxon>Pseudomonadaceae</taxon>
        <taxon>Halopseudomonas</taxon>
    </lineage>
</organism>
<protein>
    <recommendedName>
        <fullName evidence="7">Glucose-6-phosphate isomerase</fullName>
        <shortName evidence="7">GPI</shortName>
        <ecNumber evidence="7">5.3.1.9</ecNumber>
    </recommendedName>
    <alternativeName>
        <fullName evidence="7">Phosphoglucose isomerase</fullName>
        <shortName evidence="7">PGI</shortName>
    </alternativeName>
    <alternativeName>
        <fullName evidence="7">Phosphohexose isomerase</fullName>
        <shortName evidence="7">PHI</shortName>
    </alternativeName>
</protein>
<dbReference type="PRINTS" id="PR00662">
    <property type="entry name" value="G6PISOMERASE"/>
</dbReference>
<evidence type="ECO:0000256" key="3">
    <source>
        <dbReference type="ARBA" id="ARBA00022432"/>
    </source>
</evidence>
<evidence type="ECO:0000256" key="2">
    <source>
        <dbReference type="ARBA" id="ARBA00006604"/>
    </source>
</evidence>
<dbReference type="GO" id="GO:0006094">
    <property type="term" value="P:gluconeogenesis"/>
    <property type="evidence" value="ECO:0007669"/>
    <property type="project" value="UniProtKB-UniRule"/>
</dbReference>
<comment type="catalytic activity">
    <reaction evidence="6 7 8">
        <text>alpha-D-glucose 6-phosphate = beta-D-fructose 6-phosphate</text>
        <dbReference type="Rhea" id="RHEA:11816"/>
        <dbReference type="ChEBI" id="CHEBI:57634"/>
        <dbReference type="ChEBI" id="CHEBI:58225"/>
        <dbReference type="EC" id="5.3.1.9"/>
    </reaction>
</comment>
<comment type="subcellular location">
    <subcellularLocation>
        <location evidence="7">Cytoplasm</location>
    </subcellularLocation>
</comment>
<name>A0A1S8DGG0_9GAMM</name>
<evidence type="ECO:0000313" key="10">
    <source>
        <dbReference type="Proteomes" id="UP000242847"/>
    </source>
</evidence>
<accession>A0A1S8DGG0</accession>
<dbReference type="EC" id="5.3.1.9" evidence="7"/>
<dbReference type="EMBL" id="MUBC01000018">
    <property type="protein sequence ID" value="ONM44061.1"/>
    <property type="molecule type" value="Genomic_DNA"/>
</dbReference>
<comment type="pathway">
    <text evidence="1 7 8">Carbohydrate degradation; glycolysis; D-glyceraldehyde 3-phosphate and glycerone phosphate from D-glucose: step 2/4.</text>
</comment>
<dbReference type="SUPFAM" id="SSF53697">
    <property type="entry name" value="SIS domain"/>
    <property type="match status" value="1"/>
</dbReference>
<feature type="active site" evidence="7">
    <location>
        <position position="521"/>
    </location>
</feature>
<comment type="pathway">
    <text evidence="7">Carbohydrate biosynthesis; gluconeogenesis.</text>
</comment>
<dbReference type="Pfam" id="PF00342">
    <property type="entry name" value="PGI"/>
    <property type="match status" value="1"/>
</dbReference>
<dbReference type="GO" id="GO:0006096">
    <property type="term" value="P:glycolytic process"/>
    <property type="evidence" value="ECO:0007669"/>
    <property type="project" value="UniProtKB-UniRule"/>
</dbReference>
<dbReference type="GO" id="GO:0005829">
    <property type="term" value="C:cytosol"/>
    <property type="evidence" value="ECO:0007669"/>
    <property type="project" value="TreeGrafter"/>
</dbReference>
<dbReference type="CDD" id="cd05015">
    <property type="entry name" value="SIS_PGI_1"/>
    <property type="match status" value="1"/>
</dbReference>
<dbReference type="GO" id="GO:0097367">
    <property type="term" value="F:carbohydrate derivative binding"/>
    <property type="evidence" value="ECO:0007669"/>
    <property type="project" value="InterPro"/>
</dbReference>
<keyword evidence="4 7" id="KW-0324">Glycolysis</keyword>
<dbReference type="Proteomes" id="UP000242847">
    <property type="component" value="Unassembled WGS sequence"/>
</dbReference>
<evidence type="ECO:0000313" key="9">
    <source>
        <dbReference type="EMBL" id="ONM44061.1"/>
    </source>
</evidence>
<proteinExistence type="inferred from homology"/>
<dbReference type="RefSeq" id="WP_083727237.1">
    <property type="nucleotide sequence ID" value="NZ_FOUD01000020.1"/>
</dbReference>
<dbReference type="GO" id="GO:0004347">
    <property type="term" value="F:glucose-6-phosphate isomerase activity"/>
    <property type="evidence" value="ECO:0007669"/>
    <property type="project" value="UniProtKB-UniRule"/>
</dbReference>
<dbReference type="Gene3D" id="1.10.1390.10">
    <property type="match status" value="1"/>
</dbReference>
<keyword evidence="5 7" id="KW-0413">Isomerase</keyword>
<dbReference type="Gene3D" id="3.40.50.10490">
    <property type="entry name" value="Glucose-6-phosphate isomerase like protein, domain 1"/>
    <property type="match status" value="2"/>
</dbReference>
<sequence length="554" mass="61400">MNAFKSIPDTGTQAEQQAWADLNIQAERLRPLHLAELFRADEQRFAGFNVTAGPLLLDYSKQRVDSLALEKLFALSDSADLRGWIERLFNAETVNNTEQRAAMHWALRVPADTELKEPVKGVYSDVQSQLDRMAAIVDKIHSGQWRGMTGEVITDVVNIGVGGSDLGPLMVSRALNDFAIKSSKSLGIHFASSMDGSQMAQLLQQLRPQNTLFIVSSKSFTTVDTLYNANTALAWLERSLGKCAGLMHCHFIGVSSKPEKMSEWGIHRENQLRIWDWVGGRYSLWSCIGLPIALRIGMEGFRQLLAGAHLMDEHFRSAPWESNLPVLMALIGVWNTNCLGINAHAILPYDGRLEKLPAYLEQLEMESNGKSVNRDGELVQLHTCPVLWGEVGPNAQHAFYQLLHQGTEVVTCDFIAPALRYHEARHTADAEELVSQHELALANCLAQSRLLALGEAALEEEGELPHYKRYRGNQPSSTLLLKELSPFSLGAMIAAYENKVFAQAVIWGINPFDQWGVEMGKKIATETLGVIRGEEAAAALDSSTRGLIDFIKAQ</sequence>
<dbReference type="InterPro" id="IPR046348">
    <property type="entry name" value="SIS_dom_sf"/>
</dbReference>
<dbReference type="PROSITE" id="PS51463">
    <property type="entry name" value="P_GLUCOSE_ISOMERASE_3"/>
    <property type="match status" value="1"/>
</dbReference>
<evidence type="ECO:0000256" key="8">
    <source>
        <dbReference type="RuleBase" id="RU000612"/>
    </source>
</evidence>
<dbReference type="PROSITE" id="PS00765">
    <property type="entry name" value="P_GLUCOSE_ISOMERASE_1"/>
    <property type="match status" value="1"/>
</dbReference>
<dbReference type="GO" id="GO:0048029">
    <property type="term" value="F:monosaccharide binding"/>
    <property type="evidence" value="ECO:0007669"/>
    <property type="project" value="TreeGrafter"/>
</dbReference>
<dbReference type="InterPro" id="IPR023096">
    <property type="entry name" value="G6P_Isomerase_C"/>
</dbReference>
<dbReference type="PANTHER" id="PTHR11469">
    <property type="entry name" value="GLUCOSE-6-PHOSPHATE ISOMERASE"/>
    <property type="match status" value="1"/>
</dbReference>
<evidence type="ECO:0000256" key="1">
    <source>
        <dbReference type="ARBA" id="ARBA00004926"/>
    </source>
</evidence>
<dbReference type="GO" id="GO:0051156">
    <property type="term" value="P:glucose 6-phosphate metabolic process"/>
    <property type="evidence" value="ECO:0007669"/>
    <property type="project" value="TreeGrafter"/>
</dbReference>
<reference evidence="9 10" key="1">
    <citation type="submission" date="2017-01" db="EMBL/GenBank/DDBJ databases">
        <title>Draft genome sequence of Pseudomonas pachastrellae type strain CCUG 46540T from a deep sea.</title>
        <authorList>
            <person name="Gomila M."/>
            <person name="Mulet M."/>
            <person name="Lalucat J."/>
            <person name="Garcia-Valdes E."/>
        </authorList>
    </citation>
    <scope>NUCLEOTIDE SEQUENCE [LARGE SCALE GENOMIC DNA]</scope>
    <source>
        <strain evidence="9 10">CCUG 46540</strain>
    </source>
</reference>
<dbReference type="STRING" id="254161.SAMN05216256_12013"/>
<comment type="caution">
    <text evidence="9">The sequence shown here is derived from an EMBL/GenBank/DDBJ whole genome shotgun (WGS) entry which is preliminary data.</text>
</comment>
<dbReference type="PANTHER" id="PTHR11469:SF1">
    <property type="entry name" value="GLUCOSE-6-PHOSPHATE ISOMERASE"/>
    <property type="match status" value="1"/>
</dbReference>
<dbReference type="NCBIfam" id="NF001211">
    <property type="entry name" value="PRK00179.1"/>
    <property type="match status" value="1"/>
</dbReference>
<dbReference type="CDD" id="cd05016">
    <property type="entry name" value="SIS_PGI_2"/>
    <property type="match status" value="1"/>
</dbReference>
<dbReference type="InterPro" id="IPR035482">
    <property type="entry name" value="SIS_PGI_2"/>
</dbReference>
<gene>
    <name evidence="7" type="primary">pgi</name>
    <name evidence="9" type="ORF">BXT89_09980</name>
</gene>
<keyword evidence="3 7" id="KW-0312">Gluconeogenesis</keyword>
<dbReference type="InterPro" id="IPR001672">
    <property type="entry name" value="G6P_Isomerase"/>
</dbReference>
<evidence type="ECO:0000256" key="6">
    <source>
        <dbReference type="ARBA" id="ARBA00029321"/>
    </source>
</evidence>
<feature type="active site" evidence="7">
    <location>
        <position position="397"/>
    </location>
</feature>
<dbReference type="HAMAP" id="MF_00473">
    <property type="entry name" value="G6P_isomerase"/>
    <property type="match status" value="1"/>
</dbReference>
<dbReference type="PROSITE" id="PS00174">
    <property type="entry name" value="P_GLUCOSE_ISOMERASE_2"/>
    <property type="match status" value="1"/>
</dbReference>
<evidence type="ECO:0000256" key="7">
    <source>
        <dbReference type="HAMAP-Rule" id="MF_00473"/>
    </source>
</evidence>
<dbReference type="InterPro" id="IPR035476">
    <property type="entry name" value="SIS_PGI_1"/>
</dbReference>
<dbReference type="AlphaFoldDB" id="A0A1S8DGG0"/>
<evidence type="ECO:0000256" key="5">
    <source>
        <dbReference type="ARBA" id="ARBA00023235"/>
    </source>
</evidence>
<feature type="active site" description="Proton donor" evidence="7">
    <location>
        <position position="366"/>
    </location>
</feature>
<dbReference type="UniPathway" id="UPA00109">
    <property type="reaction ID" value="UER00181"/>
</dbReference>
<dbReference type="InterPro" id="IPR018189">
    <property type="entry name" value="Phosphoglucose_isomerase_CS"/>
</dbReference>
<keyword evidence="7" id="KW-0963">Cytoplasm</keyword>
<dbReference type="OrthoDB" id="140919at2"/>
<comment type="similarity">
    <text evidence="2 7 8">Belongs to the GPI family.</text>
</comment>
<keyword evidence="10" id="KW-1185">Reference proteome</keyword>
<comment type="function">
    <text evidence="7">Catalyzes the reversible isomerization of glucose-6-phosphate to fructose-6-phosphate.</text>
</comment>